<accession>A0A4U5MJP9</accession>
<sequence>MENSKRPRLDSENANGDQDEKPFAQAVVPAFKMQKRPPFTSSHRIQKTGSRYHLLIGVTGSVATIKLRELIEEIRKQAGQDKVAIKVVATNSALNFISFDEIQDVIYDDRDEWGCGRSAGIPFCISSSGNGQTRW</sequence>
<dbReference type="GO" id="GO:0015937">
    <property type="term" value="P:coenzyme A biosynthetic process"/>
    <property type="evidence" value="ECO:0007669"/>
    <property type="project" value="UniProtKB-KW"/>
</dbReference>
<gene>
    <name evidence="5" type="ORF">L596_021644</name>
</gene>
<dbReference type="EMBL" id="AZBU02000007">
    <property type="protein sequence ID" value="TKR69492.1"/>
    <property type="molecule type" value="Genomic_DNA"/>
</dbReference>
<dbReference type="InterPro" id="IPR036551">
    <property type="entry name" value="Flavin_trans-like"/>
</dbReference>
<reference evidence="5 6" key="2">
    <citation type="journal article" date="2019" name="G3 (Bethesda)">
        <title>Hybrid Assembly of the Genome of the Entomopathogenic Nematode Steinernema carpocapsae Identifies the X-Chromosome.</title>
        <authorList>
            <person name="Serra L."/>
            <person name="Macchietto M."/>
            <person name="Macias-Munoz A."/>
            <person name="McGill C.J."/>
            <person name="Rodriguez I.M."/>
            <person name="Rodriguez B."/>
            <person name="Murad R."/>
            <person name="Mortazavi A."/>
        </authorList>
    </citation>
    <scope>NUCLEOTIDE SEQUENCE [LARGE SCALE GENOMIC DNA]</scope>
    <source>
        <strain evidence="5 6">ALL</strain>
    </source>
</reference>
<dbReference type="Proteomes" id="UP000298663">
    <property type="component" value="Unassembled WGS sequence"/>
</dbReference>
<dbReference type="SUPFAM" id="SSF52507">
    <property type="entry name" value="Homo-oligomeric flavin-containing Cys decarboxylases, HFCD"/>
    <property type="match status" value="1"/>
</dbReference>
<dbReference type="GO" id="GO:0071513">
    <property type="term" value="C:phosphopantothenoylcysteine decarboxylase complex"/>
    <property type="evidence" value="ECO:0007669"/>
    <property type="project" value="TreeGrafter"/>
</dbReference>
<name>A0A4U5MJP9_STECR</name>
<evidence type="ECO:0000256" key="2">
    <source>
        <dbReference type="ARBA" id="ARBA00038350"/>
    </source>
</evidence>
<dbReference type="PANTHER" id="PTHR14359:SF6">
    <property type="entry name" value="PHOSPHOPANTOTHENOYLCYSTEINE DECARBOXYLASE"/>
    <property type="match status" value="1"/>
</dbReference>
<evidence type="ECO:0000259" key="4">
    <source>
        <dbReference type="Pfam" id="PF02441"/>
    </source>
</evidence>
<comment type="similarity">
    <text evidence="2">Belongs to the HFCD (homooligomeric flavin containing Cys decarboxylase) superfamily.</text>
</comment>
<comment type="caution">
    <text evidence="5">The sequence shown here is derived from an EMBL/GenBank/DDBJ whole genome shotgun (WGS) entry which is preliminary data.</text>
</comment>
<evidence type="ECO:0000313" key="6">
    <source>
        <dbReference type="Proteomes" id="UP000298663"/>
    </source>
</evidence>
<evidence type="ECO:0000256" key="3">
    <source>
        <dbReference type="SAM" id="MobiDB-lite"/>
    </source>
</evidence>
<protein>
    <recommendedName>
        <fullName evidence="4">Flavoprotein domain-containing protein</fullName>
    </recommendedName>
</protein>
<evidence type="ECO:0000256" key="1">
    <source>
        <dbReference type="ARBA" id="ARBA00022993"/>
    </source>
</evidence>
<dbReference type="GO" id="GO:0004633">
    <property type="term" value="F:phosphopantothenoylcysteine decarboxylase activity"/>
    <property type="evidence" value="ECO:0007669"/>
    <property type="project" value="TreeGrafter"/>
</dbReference>
<dbReference type="PANTHER" id="PTHR14359">
    <property type="entry name" value="HOMO-OLIGOMERIC FLAVIN CONTAINING CYS DECARBOXYLASE FAMILY"/>
    <property type="match status" value="1"/>
</dbReference>
<dbReference type="Pfam" id="PF02441">
    <property type="entry name" value="Flavoprotein"/>
    <property type="match status" value="1"/>
</dbReference>
<feature type="compositionally biased region" description="Basic and acidic residues" evidence="3">
    <location>
        <begin position="1"/>
        <end position="11"/>
    </location>
</feature>
<dbReference type="OrthoDB" id="1532798at2759"/>
<keyword evidence="6" id="KW-1185">Reference proteome</keyword>
<evidence type="ECO:0000313" key="5">
    <source>
        <dbReference type="EMBL" id="TKR69492.1"/>
    </source>
</evidence>
<dbReference type="Gene3D" id="3.40.50.1950">
    <property type="entry name" value="Flavin prenyltransferase-like"/>
    <property type="match status" value="1"/>
</dbReference>
<reference evidence="5 6" key="1">
    <citation type="journal article" date="2015" name="Genome Biol.">
        <title>Comparative genomics of Steinernema reveals deeply conserved gene regulatory networks.</title>
        <authorList>
            <person name="Dillman A.R."/>
            <person name="Macchietto M."/>
            <person name="Porter C.F."/>
            <person name="Rogers A."/>
            <person name="Williams B."/>
            <person name="Antoshechkin I."/>
            <person name="Lee M.M."/>
            <person name="Goodwin Z."/>
            <person name="Lu X."/>
            <person name="Lewis E.E."/>
            <person name="Goodrich-Blair H."/>
            <person name="Stock S.P."/>
            <person name="Adams B.J."/>
            <person name="Sternberg P.W."/>
            <person name="Mortazavi A."/>
        </authorList>
    </citation>
    <scope>NUCLEOTIDE SEQUENCE [LARGE SCALE GENOMIC DNA]</scope>
    <source>
        <strain evidence="5 6">ALL</strain>
    </source>
</reference>
<dbReference type="InterPro" id="IPR003382">
    <property type="entry name" value="Flavoprotein"/>
</dbReference>
<dbReference type="AlphaFoldDB" id="A0A4U5MJP9"/>
<feature type="domain" description="Flavoprotein" evidence="4">
    <location>
        <begin position="53"/>
        <end position="100"/>
    </location>
</feature>
<feature type="region of interest" description="Disordered" evidence="3">
    <location>
        <begin position="1"/>
        <end position="22"/>
    </location>
</feature>
<organism evidence="5 6">
    <name type="scientific">Steinernema carpocapsae</name>
    <name type="common">Entomopathogenic nematode</name>
    <dbReference type="NCBI Taxonomy" id="34508"/>
    <lineage>
        <taxon>Eukaryota</taxon>
        <taxon>Metazoa</taxon>
        <taxon>Ecdysozoa</taxon>
        <taxon>Nematoda</taxon>
        <taxon>Chromadorea</taxon>
        <taxon>Rhabditida</taxon>
        <taxon>Tylenchina</taxon>
        <taxon>Panagrolaimomorpha</taxon>
        <taxon>Strongyloidoidea</taxon>
        <taxon>Steinernematidae</taxon>
        <taxon>Steinernema</taxon>
    </lineage>
</organism>
<dbReference type="STRING" id="34508.A0A4U5MJP9"/>
<keyword evidence="1" id="KW-0173">Coenzyme A biosynthesis</keyword>
<proteinExistence type="inferred from homology"/>
<dbReference type="GO" id="GO:0010181">
    <property type="term" value="F:FMN binding"/>
    <property type="evidence" value="ECO:0007669"/>
    <property type="project" value="TreeGrafter"/>
</dbReference>